<feature type="region of interest" description="Disordered" evidence="1">
    <location>
        <begin position="47"/>
        <end position="76"/>
    </location>
</feature>
<feature type="signal peptide" evidence="2">
    <location>
        <begin position="1"/>
        <end position="20"/>
    </location>
</feature>
<reference evidence="3 4" key="1">
    <citation type="journal article" date="2015" name="Genome Biol. Evol.">
        <title>Phylogenomic analyses indicate that early fungi evolved digesting cell walls of algal ancestors of land plants.</title>
        <authorList>
            <person name="Chang Y."/>
            <person name="Wang S."/>
            <person name="Sekimoto S."/>
            <person name="Aerts A.L."/>
            <person name="Choi C."/>
            <person name="Clum A."/>
            <person name="LaButti K.M."/>
            <person name="Lindquist E.A."/>
            <person name="Yee Ngan C."/>
            <person name="Ohm R.A."/>
            <person name="Salamov A.A."/>
            <person name="Grigoriev I.V."/>
            <person name="Spatafora J.W."/>
            <person name="Berbee M.L."/>
        </authorList>
    </citation>
    <scope>NUCLEOTIDE SEQUENCE [LARGE SCALE GENOMIC DNA]</scope>
    <source>
        <strain evidence="3 4">NRRL 1564</strain>
    </source>
</reference>
<dbReference type="OrthoDB" id="5553594at2759"/>
<feature type="chain" id="PRO_5013747449" evidence="2">
    <location>
        <begin position="21"/>
        <end position="337"/>
    </location>
</feature>
<keyword evidence="4" id="KW-1185">Reference proteome</keyword>
<evidence type="ECO:0000313" key="3">
    <source>
        <dbReference type="EMBL" id="PIA16427.1"/>
    </source>
</evidence>
<dbReference type="EMBL" id="KZ303500">
    <property type="protein sequence ID" value="PIA16427.1"/>
    <property type="molecule type" value="Genomic_DNA"/>
</dbReference>
<proteinExistence type="predicted"/>
<sequence>MKHTLSTSIGVLTLVLAAQGSLLGKLLGNLNVQINACPEIVLNASGDTASSGKPQPQSNNPACPNYVPPGQVHNDSLNFKEQTDLDQSGESSQPEPSLIMVSYAEESTAIADERTNRAPEAPVPQLEASSVVANSIGADMLSMLIAYTQIDQAPGLPMLQPAVTANPASQMSTPSYALSPLSFILPTPTNRDILAEATVITTASRAFESSPTVSTIAEPKKCADYTQPRENTDVIIEGLPQTSSAFIMPMQMPAIPAPLQEDQAWYQAAMPTQQPQQPQPQQPQLEWEWFATQTAAFVPPVSGEFLAKVAETTQTIHIPDGAEGVFFGTRNVGAFPI</sequence>
<protein>
    <submittedName>
        <fullName evidence="3">Uncharacterized protein</fullName>
    </submittedName>
</protein>
<keyword evidence="2" id="KW-0732">Signal</keyword>
<evidence type="ECO:0000256" key="1">
    <source>
        <dbReference type="SAM" id="MobiDB-lite"/>
    </source>
</evidence>
<organism evidence="3 4">
    <name type="scientific">Coemansia reversa (strain ATCC 12441 / NRRL 1564)</name>
    <dbReference type="NCBI Taxonomy" id="763665"/>
    <lineage>
        <taxon>Eukaryota</taxon>
        <taxon>Fungi</taxon>
        <taxon>Fungi incertae sedis</taxon>
        <taxon>Zoopagomycota</taxon>
        <taxon>Kickxellomycotina</taxon>
        <taxon>Kickxellomycetes</taxon>
        <taxon>Kickxellales</taxon>
        <taxon>Kickxellaceae</taxon>
        <taxon>Coemansia</taxon>
    </lineage>
</organism>
<evidence type="ECO:0000256" key="2">
    <source>
        <dbReference type="SAM" id="SignalP"/>
    </source>
</evidence>
<dbReference type="Proteomes" id="UP000242474">
    <property type="component" value="Unassembled WGS sequence"/>
</dbReference>
<feature type="compositionally biased region" description="Polar residues" evidence="1">
    <location>
        <begin position="47"/>
        <end position="62"/>
    </location>
</feature>
<evidence type="ECO:0000313" key="4">
    <source>
        <dbReference type="Proteomes" id="UP000242474"/>
    </source>
</evidence>
<gene>
    <name evidence="3" type="ORF">COEREDRAFT_87126</name>
</gene>
<name>A0A2G5BCI5_COERN</name>
<dbReference type="AlphaFoldDB" id="A0A2G5BCI5"/>
<accession>A0A2G5BCI5</accession>